<name>A0A5C3MIA6_9AGAR</name>
<feature type="coiled-coil region" evidence="1">
    <location>
        <begin position="219"/>
        <end position="246"/>
    </location>
</feature>
<dbReference type="EMBL" id="ML213590">
    <property type="protein sequence ID" value="TFK45169.1"/>
    <property type="molecule type" value="Genomic_DNA"/>
</dbReference>
<feature type="coiled-coil region" evidence="1">
    <location>
        <begin position="289"/>
        <end position="393"/>
    </location>
</feature>
<dbReference type="Proteomes" id="UP000308652">
    <property type="component" value="Unassembled WGS sequence"/>
</dbReference>
<protein>
    <submittedName>
        <fullName evidence="3">Uncharacterized protein</fullName>
    </submittedName>
</protein>
<feature type="compositionally biased region" description="Polar residues" evidence="2">
    <location>
        <begin position="25"/>
        <end position="35"/>
    </location>
</feature>
<feature type="region of interest" description="Disordered" evidence="2">
    <location>
        <begin position="1"/>
        <end position="89"/>
    </location>
</feature>
<feature type="compositionally biased region" description="Basic residues" evidence="2">
    <location>
        <begin position="12"/>
        <end position="21"/>
    </location>
</feature>
<feature type="region of interest" description="Disordered" evidence="2">
    <location>
        <begin position="140"/>
        <end position="212"/>
    </location>
</feature>
<accession>A0A5C3MIA6</accession>
<feature type="compositionally biased region" description="Polar residues" evidence="2">
    <location>
        <begin position="194"/>
        <end position="203"/>
    </location>
</feature>
<feature type="compositionally biased region" description="Polar residues" evidence="2">
    <location>
        <begin position="57"/>
        <end position="69"/>
    </location>
</feature>
<evidence type="ECO:0000313" key="4">
    <source>
        <dbReference type="Proteomes" id="UP000308652"/>
    </source>
</evidence>
<evidence type="ECO:0000256" key="1">
    <source>
        <dbReference type="SAM" id="Coils"/>
    </source>
</evidence>
<keyword evidence="1" id="KW-0175">Coiled coil</keyword>
<reference evidence="3 4" key="1">
    <citation type="journal article" date="2019" name="Nat. Ecol. Evol.">
        <title>Megaphylogeny resolves global patterns of mushroom evolution.</title>
        <authorList>
            <person name="Varga T."/>
            <person name="Krizsan K."/>
            <person name="Foldi C."/>
            <person name="Dima B."/>
            <person name="Sanchez-Garcia M."/>
            <person name="Sanchez-Ramirez S."/>
            <person name="Szollosi G.J."/>
            <person name="Szarkandi J.G."/>
            <person name="Papp V."/>
            <person name="Albert L."/>
            <person name="Andreopoulos W."/>
            <person name="Angelini C."/>
            <person name="Antonin V."/>
            <person name="Barry K.W."/>
            <person name="Bougher N.L."/>
            <person name="Buchanan P."/>
            <person name="Buyck B."/>
            <person name="Bense V."/>
            <person name="Catcheside P."/>
            <person name="Chovatia M."/>
            <person name="Cooper J."/>
            <person name="Damon W."/>
            <person name="Desjardin D."/>
            <person name="Finy P."/>
            <person name="Geml J."/>
            <person name="Haridas S."/>
            <person name="Hughes K."/>
            <person name="Justo A."/>
            <person name="Karasinski D."/>
            <person name="Kautmanova I."/>
            <person name="Kiss B."/>
            <person name="Kocsube S."/>
            <person name="Kotiranta H."/>
            <person name="LaButti K.M."/>
            <person name="Lechner B.E."/>
            <person name="Liimatainen K."/>
            <person name="Lipzen A."/>
            <person name="Lukacs Z."/>
            <person name="Mihaltcheva S."/>
            <person name="Morgado L.N."/>
            <person name="Niskanen T."/>
            <person name="Noordeloos M.E."/>
            <person name="Ohm R.A."/>
            <person name="Ortiz-Santana B."/>
            <person name="Ovrebo C."/>
            <person name="Racz N."/>
            <person name="Riley R."/>
            <person name="Savchenko A."/>
            <person name="Shiryaev A."/>
            <person name="Soop K."/>
            <person name="Spirin V."/>
            <person name="Szebenyi C."/>
            <person name="Tomsovsky M."/>
            <person name="Tulloss R.E."/>
            <person name="Uehling J."/>
            <person name="Grigoriev I.V."/>
            <person name="Vagvolgyi C."/>
            <person name="Papp T."/>
            <person name="Martin F.M."/>
            <person name="Miettinen O."/>
            <person name="Hibbett D.S."/>
            <person name="Nagy L.G."/>
        </authorList>
    </citation>
    <scope>NUCLEOTIDE SEQUENCE [LARGE SCALE GENOMIC DNA]</scope>
    <source>
        <strain evidence="3 4">CBS 166.37</strain>
    </source>
</reference>
<organism evidence="3 4">
    <name type="scientific">Crucibulum laeve</name>
    <dbReference type="NCBI Taxonomy" id="68775"/>
    <lineage>
        <taxon>Eukaryota</taxon>
        <taxon>Fungi</taxon>
        <taxon>Dikarya</taxon>
        <taxon>Basidiomycota</taxon>
        <taxon>Agaricomycotina</taxon>
        <taxon>Agaricomycetes</taxon>
        <taxon>Agaricomycetidae</taxon>
        <taxon>Agaricales</taxon>
        <taxon>Agaricineae</taxon>
        <taxon>Nidulariaceae</taxon>
        <taxon>Crucibulum</taxon>
    </lineage>
</organism>
<evidence type="ECO:0000313" key="3">
    <source>
        <dbReference type="EMBL" id="TFK45169.1"/>
    </source>
</evidence>
<sequence>MASPFSMLSLISRRKPAHKRVPTTEDVTQQDQQSLGGRIKAATSKKTKKGLRILQDEASSSKSSITQIAETRVDEKSASTKEPSVSAVPPPVIAPVLEVRDVKVPEQEWTEVEAAEKEAEKEVVKEEGQGEKMVVNQVLALDENGEIETPSERGSGEQPAADEGATNGHDETIAPQEEAAPSIHHSLVVDEQPTDTAHTQETPGESDRVETKDDILTAQNHLEEEKAVLTAELESTRQEMLRLKDDFGLKEERISTLQTENSAMARDMHQMEGQLHALQVDNDTKDGEISTLRHDYEQLSETVQRLRSELDRTRGELEAEKFAAQSLEHTAAELKLQLKQVRDDMLHASEGQKVKEDEVMKLETNRAEVKKQLLQLHERFHSTERQNRMLEDQMRRQVDDLQMAKVASLSTPKLPGAFPVTSNGRADVPIKESLVAPMNALNAEIFQTAAYMADTLESEASGAEEKKDPTSREPDEAVIARVNEAVGSQLIQLLKSMSSQPTADFDPLPVQIALQACFNHCCTRIIASWYPGHWEYSDFLATLYSRILGSENPTSAAKWRATTRAQFKSSAEASEEMTAYICDYLVDLASVVGWTDHVSKAQELIGVFKERIHVITDLSLRLNNMIGEDANLDDLEPMLIKADTLFNPDIMEDAYAEDDQESSANNWMAERAMCTTDMGLQIAARGNGIATVILKPKIILCSILEEFL</sequence>
<dbReference type="OrthoDB" id="3147752at2759"/>
<keyword evidence="4" id="KW-1185">Reference proteome</keyword>
<gene>
    <name evidence="3" type="ORF">BDQ12DRAFT_718262</name>
</gene>
<dbReference type="AlphaFoldDB" id="A0A5C3MIA6"/>
<proteinExistence type="predicted"/>
<evidence type="ECO:0000256" key="2">
    <source>
        <dbReference type="SAM" id="MobiDB-lite"/>
    </source>
</evidence>